<dbReference type="AlphaFoldDB" id="A0A916RRQ7"/>
<sequence length="299" mass="33556">MKKKTILIVLITAVLTFSVSMTVAYFTKKFTSDNNIVTAATFDVDVVNSNGQTIGNADFDLEEDLYPGMDPKEVYSFQINKNNTELPVAYSVKLNPSGALFPADGSSPIQLKLERNVDGDWVPVDFDTNFRPDYDSEKFRILVGWEHSENDIDFQGATGNIALEVVATQVDPEEEPEGPPYYTGEVIFKATPNGSTRTTTDKEVNFYVNDDGYKVIEIYMGEADGVFEEKVGDIRVVEDADGWLRVYTEHEYFASESQMWRVKASSVDTSVEGIVRLNKTLGPYLSIESNALYDWFIEN</sequence>
<comment type="caution">
    <text evidence="1">The sequence shown here is derived from an EMBL/GenBank/DDBJ whole genome shotgun (WGS) entry which is preliminary data.</text>
</comment>
<keyword evidence="2" id="KW-1185">Reference proteome</keyword>
<dbReference type="EMBL" id="BMEY01000002">
    <property type="protein sequence ID" value="GGA64580.1"/>
    <property type="molecule type" value="Genomic_DNA"/>
</dbReference>
<dbReference type="RefSeq" id="WP_188383164.1">
    <property type="nucleotide sequence ID" value="NZ_BMEY01000002.1"/>
</dbReference>
<evidence type="ECO:0000313" key="1">
    <source>
        <dbReference type="EMBL" id="GGA64580.1"/>
    </source>
</evidence>
<protein>
    <submittedName>
        <fullName evidence="1">Uncharacterized protein</fullName>
    </submittedName>
</protein>
<proteinExistence type="predicted"/>
<reference evidence="1" key="2">
    <citation type="submission" date="2020-09" db="EMBL/GenBank/DDBJ databases">
        <authorList>
            <person name="Sun Q."/>
            <person name="Zhou Y."/>
        </authorList>
    </citation>
    <scope>NUCLEOTIDE SEQUENCE</scope>
    <source>
        <strain evidence="1">CGMCC 1.12408</strain>
    </source>
</reference>
<dbReference type="Proteomes" id="UP000613512">
    <property type="component" value="Unassembled WGS sequence"/>
</dbReference>
<reference evidence="1" key="1">
    <citation type="journal article" date="2014" name="Int. J. Syst. Evol. Microbiol.">
        <title>Complete genome sequence of Corynebacterium casei LMG S-19264T (=DSM 44701T), isolated from a smear-ripened cheese.</title>
        <authorList>
            <consortium name="US DOE Joint Genome Institute (JGI-PGF)"/>
            <person name="Walter F."/>
            <person name="Albersmeier A."/>
            <person name="Kalinowski J."/>
            <person name="Ruckert C."/>
        </authorList>
    </citation>
    <scope>NUCLEOTIDE SEQUENCE</scope>
    <source>
        <strain evidence="1">CGMCC 1.12408</strain>
    </source>
</reference>
<name>A0A916RRQ7_9BACI</name>
<accession>A0A916RRQ7</accession>
<organism evidence="1 2">
    <name type="scientific">Ornithinibacillus halotolerans</name>
    <dbReference type="NCBI Taxonomy" id="1274357"/>
    <lineage>
        <taxon>Bacteria</taxon>
        <taxon>Bacillati</taxon>
        <taxon>Bacillota</taxon>
        <taxon>Bacilli</taxon>
        <taxon>Bacillales</taxon>
        <taxon>Bacillaceae</taxon>
        <taxon>Ornithinibacillus</taxon>
    </lineage>
</organism>
<gene>
    <name evidence="1" type="ORF">GCM10008025_05550</name>
</gene>
<evidence type="ECO:0000313" key="2">
    <source>
        <dbReference type="Proteomes" id="UP000613512"/>
    </source>
</evidence>